<proteinExistence type="predicted"/>
<accession>A0A067SU94</accession>
<evidence type="ECO:0000256" key="2">
    <source>
        <dbReference type="ARBA" id="ARBA00022771"/>
    </source>
</evidence>
<evidence type="ECO:0008006" key="6">
    <source>
        <dbReference type="Google" id="ProtNLM"/>
    </source>
</evidence>
<keyword evidence="2" id="KW-0863">Zinc-finger</keyword>
<dbReference type="Proteomes" id="UP000027222">
    <property type="component" value="Unassembled WGS sequence"/>
</dbReference>
<gene>
    <name evidence="4" type="ORF">GALMADRAFT_142100</name>
</gene>
<dbReference type="Gene3D" id="3.30.60.90">
    <property type="match status" value="1"/>
</dbReference>
<dbReference type="OrthoDB" id="2122982at2759"/>
<reference evidence="5" key="1">
    <citation type="journal article" date="2014" name="Proc. Natl. Acad. Sci. U.S.A.">
        <title>Extensive sampling of basidiomycete genomes demonstrates inadequacy of the white-rot/brown-rot paradigm for wood decay fungi.</title>
        <authorList>
            <person name="Riley R."/>
            <person name="Salamov A.A."/>
            <person name="Brown D.W."/>
            <person name="Nagy L.G."/>
            <person name="Floudas D."/>
            <person name="Held B.W."/>
            <person name="Levasseur A."/>
            <person name="Lombard V."/>
            <person name="Morin E."/>
            <person name="Otillar R."/>
            <person name="Lindquist E.A."/>
            <person name="Sun H."/>
            <person name="LaButti K.M."/>
            <person name="Schmutz J."/>
            <person name="Jabbour D."/>
            <person name="Luo H."/>
            <person name="Baker S.E."/>
            <person name="Pisabarro A.G."/>
            <person name="Walton J.D."/>
            <person name="Blanchette R.A."/>
            <person name="Henrissat B."/>
            <person name="Martin F."/>
            <person name="Cullen D."/>
            <person name="Hibbett D.S."/>
            <person name="Grigoriev I.V."/>
        </authorList>
    </citation>
    <scope>NUCLEOTIDE SEQUENCE [LARGE SCALE GENOMIC DNA]</scope>
    <source>
        <strain evidence="5">CBS 339.88</strain>
    </source>
</reference>
<keyword evidence="3" id="KW-0862">Zinc</keyword>
<evidence type="ECO:0000256" key="3">
    <source>
        <dbReference type="ARBA" id="ARBA00022833"/>
    </source>
</evidence>
<dbReference type="HOGENOM" id="CLU_004050_1_0_1"/>
<dbReference type="GO" id="GO:0008270">
    <property type="term" value="F:zinc ion binding"/>
    <property type="evidence" value="ECO:0007669"/>
    <property type="project" value="UniProtKB-KW"/>
</dbReference>
<sequence length="1331" mass="151294">MSNFQDNPLSNPSTLENRQEQVWQDLNRFYATNEHAIENAGNLGTDYSELTIAINTFTETVNVVLDGLVALGNVHPVLGVAIFAFHSVISLDLTRRDNNRKVIAVKLQMQNMMCTMFQLRKIKHLHVEEAERDRQASQLQRLVKGIADDIIACGSDLNYYMDRKLVSKLINAKVYERRFADHIDTFTQRRSQLQSTITAYIAAGVDAANMAIANVGSKVAVVDTKLDAIAQAIFRKLDTPREHEVLTFLDKNGGAQKCINKDELLLILLSKAGETLQEKNSPVLIGEEMMQLRRTLGMELAGDLEETLAKNQTRFEKLLTVQNTNLERMSDQIEEQGQKMQDHRTKLEKIVNTSLLILEEGKIIKKAVVPFAPVKLKDAELQQIWDRMCLKRSVKAKTFVLTFRDHLIIDRSVPPTPRPAASSTLHPETSSLLLSSAVLAQAQTNPEDDRDLWVLKYIDAAHVHPIVEAMDEDGSGFISVQEANKFALARPAGLLQWIAYWAAGWHINLTDYRSKIYTILLQIYEALDFAHPANRAHLNSYFNHDAIRRVESLLRSTRPLSEHAPIDSRLTEIAKFIASVEEDRLLPNLKELSFTIKSAADVTLIAGSGRVEILILPLLYLLLNRHLEIVKLAQKVVLGAYELATHSRSIMSLFEVFDERMAHLEVIFRQIHTSAESQFVNHAYGMFLSSFRGNHSSSENILLSFKGTKTQSKFYSIPEQEGNLDLSILTQPLGESLQFEELPAPQEYVSHAVEGVWVGVCSEPAEEKLAYQGSFQLNIGPITDKRISGNGENWFQDITFEGQVDLPDPNSCTGPIEVSLRIMWPDSDWLDDIRCIGQYDPETDSIQGRWVVGQKSAVFPPARMDFEGDSDNPPGQFFMTKGNSDIFRFRHLLNDPTPSSPMLNLSRRRWAFAIETVLFQTQRRLGSSTFWHRRIEERKRWIELSCRNFLDIRQSVTKPYLSSEGRAELFRLREFLHPSIGKLFDDIAFYLFDRAVYYLGRFVCDVCDRDIVFTRYLCITCMEEDLSDQIDMCAECIDSRVFTRETRFVHHFSHSLIRSSRCIHYCELATMIPHARLRSERIKASFKASAARKQLSQGHEVKTTKNVGISKAWRDSDDAVRSRLTTLPLICACCRKELTLPCWACVTCVLDTLICIDCEHRGEPVPQPEGASSVHSRYHPLLRINHSEEINESELKPTRLEAQLLEMEARTSFGFDEGLLRLEQKINLQLEEMRATVDEVGKKIRQPVQGTTSTVNQTIAHNPLAPDEITEGIAERERKAEPSQDDRISALETKLHQRLDRLESRFELLMSLVQEIVSTTRSTSSAQLEHG</sequence>
<keyword evidence="5" id="KW-1185">Reference proteome</keyword>
<evidence type="ECO:0000313" key="5">
    <source>
        <dbReference type="Proteomes" id="UP000027222"/>
    </source>
</evidence>
<keyword evidence="1" id="KW-0479">Metal-binding</keyword>
<dbReference type="SUPFAM" id="SSF57850">
    <property type="entry name" value="RING/U-box"/>
    <property type="match status" value="2"/>
</dbReference>
<dbReference type="InterPro" id="IPR043145">
    <property type="entry name" value="Znf_ZZ_sf"/>
</dbReference>
<dbReference type="STRING" id="685588.A0A067SU94"/>
<protein>
    <recommendedName>
        <fullName evidence="6">EF-hand domain-containing protein</fullName>
    </recommendedName>
</protein>
<organism evidence="4 5">
    <name type="scientific">Galerina marginata (strain CBS 339.88)</name>
    <dbReference type="NCBI Taxonomy" id="685588"/>
    <lineage>
        <taxon>Eukaryota</taxon>
        <taxon>Fungi</taxon>
        <taxon>Dikarya</taxon>
        <taxon>Basidiomycota</taxon>
        <taxon>Agaricomycotina</taxon>
        <taxon>Agaricomycetes</taxon>
        <taxon>Agaricomycetidae</taxon>
        <taxon>Agaricales</taxon>
        <taxon>Agaricineae</taxon>
        <taxon>Strophariaceae</taxon>
        <taxon>Galerina</taxon>
    </lineage>
</organism>
<name>A0A067SU94_GALM3</name>
<evidence type="ECO:0000256" key="1">
    <source>
        <dbReference type="ARBA" id="ARBA00022723"/>
    </source>
</evidence>
<evidence type="ECO:0000313" key="4">
    <source>
        <dbReference type="EMBL" id="KDR73637.1"/>
    </source>
</evidence>
<dbReference type="EMBL" id="KL142385">
    <property type="protein sequence ID" value="KDR73637.1"/>
    <property type="molecule type" value="Genomic_DNA"/>
</dbReference>